<dbReference type="AlphaFoldDB" id="A0A699HPQ9"/>
<gene>
    <name evidence="1" type="ORF">Tci_428043</name>
</gene>
<reference evidence="1" key="1">
    <citation type="journal article" date="2019" name="Sci. Rep.">
        <title>Draft genome of Tanacetum cinerariifolium, the natural source of mosquito coil.</title>
        <authorList>
            <person name="Yamashiro T."/>
            <person name="Shiraishi A."/>
            <person name="Satake H."/>
            <person name="Nakayama K."/>
        </authorList>
    </citation>
    <scope>NUCLEOTIDE SEQUENCE</scope>
</reference>
<comment type="caution">
    <text evidence="1">The sequence shown here is derived from an EMBL/GenBank/DDBJ whole genome shotgun (WGS) entry which is preliminary data.</text>
</comment>
<organism evidence="1">
    <name type="scientific">Tanacetum cinerariifolium</name>
    <name type="common">Dalmatian daisy</name>
    <name type="synonym">Chrysanthemum cinerariifolium</name>
    <dbReference type="NCBI Taxonomy" id="118510"/>
    <lineage>
        <taxon>Eukaryota</taxon>
        <taxon>Viridiplantae</taxon>
        <taxon>Streptophyta</taxon>
        <taxon>Embryophyta</taxon>
        <taxon>Tracheophyta</taxon>
        <taxon>Spermatophyta</taxon>
        <taxon>Magnoliopsida</taxon>
        <taxon>eudicotyledons</taxon>
        <taxon>Gunneridae</taxon>
        <taxon>Pentapetalae</taxon>
        <taxon>asterids</taxon>
        <taxon>campanulids</taxon>
        <taxon>Asterales</taxon>
        <taxon>Asteraceae</taxon>
        <taxon>Asteroideae</taxon>
        <taxon>Anthemideae</taxon>
        <taxon>Anthemidinae</taxon>
        <taxon>Tanacetum</taxon>
    </lineage>
</organism>
<evidence type="ECO:0000313" key="1">
    <source>
        <dbReference type="EMBL" id="GEY56069.1"/>
    </source>
</evidence>
<sequence length="190" mass="20601">MAAVEGPDTLEYRGGQLNAAPVLEDFEAKYHKIKTKLALLSSSASAPSSSLGKNKGLIAEMYDWDDEEVSSDENEVTKVKSLMALTDEEKLLVGKESVTNATDYDSADESSVCSTPLPPLKKLDGVEPISGPKTFKSMLKSKSTIKFETLKAPAGNLKIVKIEDDPLLAIVMKALNELKLKTSKKKIILL</sequence>
<accession>A0A699HPQ9</accession>
<protein>
    <submittedName>
        <fullName evidence="1">Uncharacterized protein</fullName>
    </submittedName>
</protein>
<dbReference type="EMBL" id="BKCJ010189020">
    <property type="protein sequence ID" value="GEY56069.1"/>
    <property type="molecule type" value="Genomic_DNA"/>
</dbReference>
<proteinExistence type="predicted"/>
<name>A0A699HPQ9_TANCI</name>